<dbReference type="EMBL" id="CAJVPT010014560">
    <property type="protein sequence ID" value="CAG8605532.1"/>
    <property type="molecule type" value="Genomic_DNA"/>
</dbReference>
<evidence type="ECO:0000313" key="1">
    <source>
        <dbReference type="EMBL" id="CAG8605532.1"/>
    </source>
</evidence>
<name>A0ACA9MQX3_9GLOM</name>
<keyword evidence="2" id="KW-1185">Reference proteome</keyword>
<gene>
    <name evidence="1" type="ORF">ACOLOM_LOCUS6838</name>
</gene>
<dbReference type="Proteomes" id="UP000789525">
    <property type="component" value="Unassembled WGS sequence"/>
</dbReference>
<feature type="non-terminal residue" evidence="1">
    <location>
        <position position="1"/>
    </location>
</feature>
<accession>A0ACA9MQX3</accession>
<proteinExistence type="predicted"/>
<protein>
    <submittedName>
        <fullName evidence="1">12692_t:CDS:1</fullName>
    </submittedName>
</protein>
<evidence type="ECO:0000313" key="2">
    <source>
        <dbReference type="Proteomes" id="UP000789525"/>
    </source>
</evidence>
<sequence>TTSESLSIPEKRPGESQIYNRKPVAPLEEEFWNELSEAQVVLKLPDNIDTTMFMSGPLSEYMSVKGNEIILITTPKSGRWHEYVKGRVGKYYAPIWTEEEIWDVWNEIFDEYDDEPNVDDVISQCDAYAYLKNDGGDNYSGKAIHIIPNFDFTDKTYVPALTEIWEALYRHYEKHTKDTIINIIRNFAGGAGGTLAGKFFEIVAHDILRRGGDFTVRRLTKDGIKQPEEELHLQNLTHKQFRDIDEITPGCYNIPKGTNFESVDAIAPQCNGIHHLYQMTTAETHHTKVNGLSKLENHLKGLPIHLYFVVPNINNMFNDFRLQKYVTSGNIDI</sequence>
<organism evidence="1 2">
    <name type="scientific">Acaulospora colombiana</name>
    <dbReference type="NCBI Taxonomy" id="27376"/>
    <lineage>
        <taxon>Eukaryota</taxon>
        <taxon>Fungi</taxon>
        <taxon>Fungi incertae sedis</taxon>
        <taxon>Mucoromycota</taxon>
        <taxon>Glomeromycotina</taxon>
        <taxon>Glomeromycetes</taxon>
        <taxon>Diversisporales</taxon>
        <taxon>Acaulosporaceae</taxon>
        <taxon>Acaulospora</taxon>
    </lineage>
</organism>
<comment type="caution">
    <text evidence="1">The sequence shown here is derived from an EMBL/GenBank/DDBJ whole genome shotgun (WGS) entry which is preliminary data.</text>
</comment>
<reference evidence="1" key="1">
    <citation type="submission" date="2021-06" db="EMBL/GenBank/DDBJ databases">
        <authorList>
            <person name="Kallberg Y."/>
            <person name="Tangrot J."/>
            <person name="Rosling A."/>
        </authorList>
    </citation>
    <scope>NUCLEOTIDE SEQUENCE</scope>
    <source>
        <strain evidence="1">CL356</strain>
    </source>
</reference>